<keyword evidence="11" id="KW-1185">Reference proteome</keyword>
<evidence type="ECO:0000256" key="2">
    <source>
        <dbReference type="ARBA" id="ARBA00022723"/>
    </source>
</evidence>
<dbReference type="Gramene" id="Kaladp0034s0211.2.v1.1">
    <property type="protein sequence ID" value="Kaladp0034s0211.2.v1.1"/>
    <property type="gene ID" value="Kaladp0034s0211.v1.1"/>
</dbReference>
<comment type="subcellular location">
    <subcellularLocation>
        <location evidence="1">Nucleus</location>
    </subcellularLocation>
</comment>
<evidence type="ECO:0000259" key="8">
    <source>
        <dbReference type="Pfam" id="PF23299"/>
    </source>
</evidence>
<dbReference type="AlphaFoldDB" id="A0A7N0TF35"/>
<feature type="domain" description="DUF7081" evidence="8">
    <location>
        <begin position="25"/>
        <end position="112"/>
    </location>
</feature>
<feature type="region of interest" description="Disordered" evidence="6">
    <location>
        <begin position="119"/>
        <end position="146"/>
    </location>
</feature>
<evidence type="ECO:0000256" key="6">
    <source>
        <dbReference type="SAM" id="MobiDB-lite"/>
    </source>
</evidence>
<dbReference type="InterPro" id="IPR032881">
    <property type="entry name" value="Oberon-like_PHD"/>
</dbReference>
<sequence length="469" mass="52405">MEVEDSEPKNVEIPTVALNGVVLPPVGRNESGIGYPYAPENWPETGDNWRWKVGSRITKREHHIDRYLYAPKRLPKPRLFASKASIERYVRKEFPGTDVDAFFAMFTWNIPATKAIGSNADDPMASSSSESSTDMEDGSGSESQLTKCPAGKISCKGFLLEDQKPIMPCDICCAQSDFCRHCSCILCCKNVKSAFGGYSYFRCEAVVSEAYICGHVAHLDCALRCYMAGTVGGIFDIDASYYCRRCDSRSDLVPHATKFVETCKSIDSAINMEKILKLGICILRGSRREAAQVLLRPIKTAYYKLKKGSPLEGIWEAEDNPSGVLSNVSNVMPQTTITDISVAETAGQNNVVASSPDEQEIIPLKLEDEIHDTLRSLKKSQEAEYQLAEEKLHAQKTYLINLREQLKQEKSVLANHTSSADHPSDMADTVLSRTEQIKRELKKLRDMEKVFKGFCKLPRIDQHFNNNSD</sequence>
<dbReference type="GO" id="GO:0000118">
    <property type="term" value="C:histone deacetylase complex"/>
    <property type="evidence" value="ECO:0007669"/>
    <property type="project" value="EnsemblPlants"/>
</dbReference>
<dbReference type="InterPro" id="IPR056034">
    <property type="entry name" value="DUF7615"/>
</dbReference>
<protein>
    <recommendedName>
        <fullName evidence="12">Oberon PHD finger domain-containing protein</fullName>
    </recommendedName>
</protein>
<evidence type="ECO:0000256" key="3">
    <source>
        <dbReference type="ARBA" id="ARBA00022771"/>
    </source>
</evidence>
<dbReference type="PANTHER" id="PTHR33345">
    <property type="entry name" value="ADAPTER PROTEIN, PUTATIVE-RELATED"/>
    <property type="match status" value="1"/>
</dbReference>
<evidence type="ECO:0008006" key="12">
    <source>
        <dbReference type="Google" id="ProtNLM"/>
    </source>
</evidence>
<evidence type="ECO:0000313" key="11">
    <source>
        <dbReference type="Proteomes" id="UP000594263"/>
    </source>
</evidence>
<evidence type="ECO:0000313" key="10">
    <source>
        <dbReference type="EnsemblPlants" id="Kaladp0034s0211.3.v1.1"/>
    </source>
</evidence>
<keyword evidence="2" id="KW-0479">Metal-binding</keyword>
<keyword evidence="5" id="KW-0539">Nucleus</keyword>
<dbReference type="InterPro" id="IPR055508">
    <property type="entry name" value="DUF7081"/>
</dbReference>
<dbReference type="OMA" id="YVKCEAV"/>
<dbReference type="GO" id="GO:0008270">
    <property type="term" value="F:zinc ion binding"/>
    <property type="evidence" value="ECO:0007669"/>
    <property type="project" value="UniProtKB-KW"/>
</dbReference>
<dbReference type="Proteomes" id="UP000594263">
    <property type="component" value="Unplaced"/>
</dbReference>
<dbReference type="EnsemblPlants" id="Kaladp0034s0211.3.v1.1">
    <property type="protein sequence ID" value="Kaladp0034s0211.3.v1.1"/>
    <property type="gene ID" value="Kaladp0034s0211.v1.1"/>
</dbReference>
<proteinExistence type="predicted"/>
<keyword evidence="4" id="KW-0862">Zinc</keyword>
<dbReference type="Gramene" id="Kaladp0034s0211.3.v1.1">
    <property type="protein sequence ID" value="Kaladp0034s0211.3.v1.1"/>
    <property type="gene ID" value="Kaladp0034s0211.v1.1"/>
</dbReference>
<dbReference type="PANTHER" id="PTHR33345:SF6">
    <property type="entry name" value="OS03G0747200 PROTEIN"/>
    <property type="match status" value="1"/>
</dbReference>
<reference evidence="10" key="1">
    <citation type="submission" date="2021-01" db="UniProtKB">
        <authorList>
            <consortium name="EnsemblPlants"/>
        </authorList>
    </citation>
    <scope>IDENTIFICATION</scope>
</reference>
<dbReference type="Pfam" id="PF24590">
    <property type="entry name" value="DUF7615"/>
    <property type="match status" value="1"/>
</dbReference>
<evidence type="ECO:0000259" key="7">
    <source>
        <dbReference type="Pfam" id="PF07227"/>
    </source>
</evidence>
<organism evidence="10 11">
    <name type="scientific">Kalanchoe fedtschenkoi</name>
    <name type="common">Lavender scallops</name>
    <name type="synonym">South American air plant</name>
    <dbReference type="NCBI Taxonomy" id="63787"/>
    <lineage>
        <taxon>Eukaryota</taxon>
        <taxon>Viridiplantae</taxon>
        <taxon>Streptophyta</taxon>
        <taxon>Embryophyta</taxon>
        <taxon>Tracheophyta</taxon>
        <taxon>Spermatophyta</taxon>
        <taxon>Magnoliopsida</taxon>
        <taxon>eudicotyledons</taxon>
        <taxon>Gunneridae</taxon>
        <taxon>Pentapetalae</taxon>
        <taxon>Saxifragales</taxon>
        <taxon>Crassulaceae</taxon>
        <taxon>Kalanchoe</taxon>
    </lineage>
</organism>
<dbReference type="Pfam" id="PF23299">
    <property type="entry name" value="DUF7081"/>
    <property type="match status" value="1"/>
</dbReference>
<dbReference type="Pfam" id="PF07227">
    <property type="entry name" value="PHD_Oberon"/>
    <property type="match status" value="1"/>
</dbReference>
<evidence type="ECO:0000256" key="5">
    <source>
        <dbReference type="ARBA" id="ARBA00023242"/>
    </source>
</evidence>
<dbReference type="EnsemblPlants" id="Kaladp0034s0211.1.v1.1">
    <property type="protein sequence ID" value="Kaladp0034s0211.1.v1.1"/>
    <property type="gene ID" value="Kaladp0034s0211.v1.1"/>
</dbReference>
<evidence type="ECO:0000256" key="4">
    <source>
        <dbReference type="ARBA" id="ARBA00022833"/>
    </source>
</evidence>
<feature type="domain" description="DUF7615" evidence="9">
    <location>
        <begin position="362"/>
        <end position="459"/>
    </location>
</feature>
<keyword evidence="3" id="KW-0863">Zinc-finger</keyword>
<evidence type="ECO:0000259" key="9">
    <source>
        <dbReference type="Pfam" id="PF24590"/>
    </source>
</evidence>
<dbReference type="Gramene" id="Kaladp0034s0211.1.v1.1">
    <property type="protein sequence ID" value="Kaladp0034s0211.1.v1.1"/>
    <property type="gene ID" value="Kaladp0034s0211.v1.1"/>
</dbReference>
<evidence type="ECO:0000256" key="1">
    <source>
        <dbReference type="ARBA" id="ARBA00004123"/>
    </source>
</evidence>
<feature type="domain" description="Oberon-like PHD finger" evidence="7">
    <location>
        <begin position="154"/>
        <end position="281"/>
    </location>
</feature>
<accession>A0A7N0TF35</accession>
<dbReference type="EnsemblPlants" id="Kaladp0034s0211.2.v1.1">
    <property type="protein sequence ID" value="Kaladp0034s0211.2.v1.1"/>
    <property type="gene ID" value="Kaladp0034s0211.v1.1"/>
</dbReference>
<name>A0A7N0TF35_KALFE</name>